<dbReference type="AlphaFoldDB" id="A0A6H0TJ68"/>
<reference evidence="2" key="1">
    <citation type="submission" date="2019-02" db="EMBL/GenBank/DDBJ databases">
        <title>Structural and Functional analysis of Lanthipeptide from Bacillus thuringiensis serovar andalousiensis B23193.</title>
        <authorList>
            <person name="Andreeva J.V."/>
            <person name="Grigoreva A."/>
        </authorList>
    </citation>
    <scope>NUCLEOTIDE SEQUENCE [LARGE SCALE GENOMIC DNA]</scope>
    <source>
        <strain evidence="2">B23193</strain>
    </source>
</reference>
<gene>
    <name evidence="1" type="ORF">EVG22_23510</name>
</gene>
<dbReference type="RefSeq" id="WP_172555072.1">
    <property type="nucleotide sequence ID" value="NZ_CP035727.2"/>
</dbReference>
<evidence type="ECO:0000313" key="2">
    <source>
        <dbReference type="Proteomes" id="UP000501374"/>
    </source>
</evidence>
<proteinExistence type="predicted"/>
<sequence length="151" mass="18217">MKLTPTYKFHISTIFPHWKCDHIITKESEEKAKYHYYKQIKKQGFINLPFEEFEKFIFCKYIGVIDIATLFGKEEPFRRMCNYRRIPFAQRGMRIEVQGRPGTIVGNCKNDLFVMLDDNPYKYRCDPRWEIAYFDKDGTVIQDFRRGVYAQ</sequence>
<name>A0A6H0TJ68_BACTU</name>
<dbReference type="Proteomes" id="UP000501374">
    <property type="component" value="Chromosome"/>
</dbReference>
<dbReference type="EMBL" id="CP035727">
    <property type="protein sequence ID" value="QIW21211.1"/>
    <property type="molecule type" value="Genomic_DNA"/>
</dbReference>
<protein>
    <submittedName>
        <fullName evidence="1">Uncharacterized protein</fullName>
    </submittedName>
</protein>
<accession>A0A6H0TJ68</accession>
<organism evidence="1 2">
    <name type="scientific">Bacillus thuringiensis serovar andalousiensis</name>
    <dbReference type="NCBI Taxonomy" id="257985"/>
    <lineage>
        <taxon>Bacteria</taxon>
        <taxon>Bacillati</taxon>
        <taxon>Bacillota</taxon>
        <taxon>Bacilli</taxon>
        <taxon>Bacillales</taxon>
        <taxon>Bacillaceae</taxon>
        <taxon>Bacillus</taxon>
        <taxon>Bacillus cereus group</taxon>
    </lineage>
</organism>
<evidence type="ECO:0000313" key="1">
    <source>
        <dbReference type="EMBL" id="QIW21211.1"/>
    </source>
</evidence>